<dbReference type="EMBL" id="JBFMKM010000004">
    <property type="protein sequence ID" value="KAL1306814.1"/>
    <property type="molecule type" value="Genomic_DNA"/>
</dbReference>
<protein>
    <submittedName>
        <fullName evidence="2">Uncharacterized protein</fullName>
    </submittedName>
</protein>
<evidence type="ECO:0000313" key="2">
    <source>
        <dbReference type="EMBL" id="KAL1306814.1"/>
    </source>
</evidence>
<dbReference type="RefSeq" id="XP_069203086.1">
    <property type="nucleotide sequence ID" value="XM_069348248.1"/>
</dbReference>
<comment type="caution">
    <text evidence="2">The sequence shown here is derived from an EMBL/GenBank/DDBJ whole genome shotgun (WGS) entry which is preliminary data.</text>
</comment>
<proteinExistence type="predicted"/>
<feature type="region of interest" description="Disordered" evidence="1">
    <location>
        <begin position="37"/>
        <end position="62"/>
    </location>
</feature>
<sequence length="289" mass="33007">MTRKRARPEPTGASHVVATESSRSACKRLKISLRTPSTFTSHDADPRVATPTIDPPERTSEQRPCPLLRLPWELRSQVYRLALQKPTSTISTHSSPLLDLTHDNTANAEPSLLRTCRRIRQESLPIFYACNDWVIKTRRVNNGIDPATRLPVLYEIIPRWVEAVEERKVGMMGRFVAVGSRGSFVDTEGRWREGRRAAFRVEVEGMRREGFVVREVDGYAGSEEDDDAAVLTRDREKKDMDGEMFCEIRLIDLLRAKMRWFSKGRDGAAGGGRNWKWSKEKVHEIAFLL</sequence>
<reference evidence="2 3" key="1">
    <citation type="submission" date="2024-07" db="EMBL/GenBank/DDBJ databases">
        <title>Draft sequence of the Neodothiora populina.</title>
        <authorList>
            <person name="Drown D.D."/>
            <person name="Schuette U.S."/>
            <person name="Buechlein A.B."/>
            <person name="Rusch D.R."/>
            <person name="Winton L.W."/>
            <person name="Adams G.A."/>
        </authorList>
    </citation>
    <scope>NUCLEOTIDE SEQUENCE [LARGE SCALE GENOMIC DNA]</scope>
    <source>
        <strain evidence="2 3">CPC 39397</strain>
    </source>
</reference>
<dbReference type="Proteomes" id="UP001562354">
    <property type="component" value="Unassembled WGS sequence"/>
</dbReference>
<gene>
    <name evidence="2" type="ORF">AAFC00_005471</name>
</gene>
<dbReference type="GeneID" id="95979170"/>
<dbReference type="PANTHER" id="PTHR42085:SF2">
    <property type="entry name" value="F-BOX DOMAIN-CONTAINING PROTEIN"/>
    <property type="match status" value="1"/>
</dbReference>
<feature type="region of interest" description="Disordered" evidence="1">
    <location>
        <begin position="1"/>
        <end position="21"/>
    </location>
</feature>
<name>A0ABR3PLC9_9PEZI</name>
<organism evidence="2 3">
    <name type="scientific">Neodothiora populina</name>
    <dbReference type="NCBI Taxonomy" id="2781224"/>
    <lineage>
        <taxon>Eukaryota</taxon>
        <taxon>Fungi</taxon>
        <taxon>Dikarya</taxon>
        <taxon>Ascomycota</taxon>
        <taxon>Pezizomycotina</taxon>
        <taxon>Dothideomycetes</taxon>
        <taxon>Dothideomycetidae</taxon>
        <taxon>Dothideales</taxon>
        <taxon>Dothioraceae</taxon>
        <taxon>Neodothiora</taxon>
    </lineage>
</organism>
<evidence type="ECO:0000313" key="3">
    <source>
        <dbReference type="Proteomes" id="UP001562354"/>
    </source>
</evidence>
<evidence type="ECO:0000256" key="1">
    <source>
        <dbReference type="SAM" id="MobiDB-lite"/>
    </source>
</evidence>
<dbReference type="InterPro" id="IPR038883">
    <property type="entry name" value="AN11006-like"/>
</dbReference>
<accession>A0ABR3PLC9</accession>
<dbReference type="PANTHER" id="PTHR42085">
    <property type="entry name" value="F-BOX DOMAIN-CONTAINING PROTEIN"/>
    <property type="match status" value="1"/>
</dbReference>
<keyword evidence="3" id="KW-1185">Reference proteome</keyword>